<gene>
    <name evidence="7" type="ORF">MAM1_0052d03433</name>
</gene>
<dbReference type="Gene3D" id="2.60.40.790">
    <property type="match status" value="1"/>
</dbReference>
<dbReference type="PANTHER" id="PTHR46983:SF3">
    <property type="entry name" value="CHPADIPLOID STATE MAINTENANCE PROTEIN CHPA"/>
    <property type="match status" value="1"/>
</dbReference>
<dbReference type="Gene3D" id="4.10.1130.20">
    <property type="match status" value="2"/>
</dbReference>
<proteinExistence type="predicted"/>
<feature type="compositionally biased region" description="Low complexity" evidence="4">
    <location>
        <begin position="108"/>
        <end position="117"/>
    </location>
</feature>
<feature type="domain" description="CHORD" evidence="6">
    <location>
        <begin position="4"/>
        <end position="63"/>
    </location>
</feature>
<evidence type="ECO:0000259" key="6">
    <source>
        <dbReference type="PROSITE" id="PS51401"/>
    </source>
</evidence>
<dbReference type="OrthoDB" id="1898560at2759"/>
<dbReference type="STRING" id="91626.A0A0C9MLG4"/>
<evidence type="ECO:0000259" key="5">
    <source>
        <dbReference type="PROSITE" id="PS51203"/>
    </source>
</evidence>
<keyword evidence="2" id="KW-0677">Repeat</keyword>
<evidence type="ECO:0000256" key="4">
    <source>
        <dbReference type="SAM" id="MobiDB-lite"/>
    </source>
</evidence>
<protein>
    <submittedName>
        <fullName evidence="7">Chord-domain-containing protein</fullName>
    </submittedName>
</protein>
<dbReference type="InterPro" id="IPR007052">
    <property type="entry name" value="CS_dom"/>
</dbReference>
<dbReference type="InterPro" id="IPR039790">
    <property type="entry name" value="CHRD1"/>
</dbReference>
<accession>A0A0C9MLG4</accession>
<dbReference type="Pfam" id="PF04968">
    <property type="entry name" value="CHORD"/>
    <property type="match status" value="2"/>
</dbReference>
<name>A0A0C9MLG4_9FUNG</name>
<evidence type="ECO:0000256" key="2">
    <source>
        <dbReference type="ARBA" id="ARBA00022737"/>
    </source>
</evidence>
<dbReference type="InterPro" id="IPR008978">
    <property type="entry name" value="HSP20-like_chaperone"/>
</dbReference>
<feature type="region of interest" description="Disordered" evidence="4">
    <location>
        <begin position="101"/>
        <end position="143"/>
    </location>
</feature>
<dbReference type="PROSITE" id="PS51203">
    <property type="entry name" value="CS"/>
    <property type="match status" value="1"/>
</dbReference>
<dbReference type="Pfam" id="PF04969">
    <property type="entry name" value="CS"/>
    <property type="match status" value="1"/>
</dbReference>
<evidence type="ECO:0000313" key="7">
    <source>
        <dbReference type="EMBL" id="GAN03977.1"/>
    </source>
</evidence>
<dbReference type="SUPFAM" id="SSF49764">
    <property type="entry name" value="HSP20-like chaperones"/>
    <property type="match status" value="1"/>
</dbReference>
<feature type="domain" description="CHORD" evidence="6">
    <location>
        <begin position="146"/>
        <end position="210"/>
    </location>
</feature>
<keyword evidence="8" id="KW-1185">Reference proteome</keyword>
<dbReference type="PANTHER" id="PTHR46983">
    <property type="entry name" value="CYSTEINE AND HISTIDINE-RICH DOMAIN-CONTAINING PROTEIN 1"/>
    <property type="match status" value="1"/>
</dbReference>
<keyword evidence="3" id="KW-0862">Zinc</keyword>
<dbReference type="CDD" id="cd06466">
    <property type="entry name" value="p23_CS_SGT1_like"/>
    <property type="match status" value="1"/>
</dbReference>
<evidence type="ECO:0000256" key="1">
    <source>
        <dbReference type="ARBA" id="ARBA00022723"/>
    </source>
</evidence>
<keyword evidence="1" id="KW-0479">Metal-binding</keyword>
<dbReference type="PROSITE" id="PS51401">
    <property type="entry name" value="CHORD"/>
    <property type="match status" value="2"/>
</dbReference>
<feature type="domain" description="CS" evidence="5">
    <location>
        <begin position="222"/>
        <end position="309"/>
    </location>
</feature>
<reference evidence="7" key="1">
    <citation type="submission" date="2014-09" db="EMBL/GenBank/DDBJ databases">
        <title>Draft genome sequence of an oleaginous Mucoromycotina fungus Mucor ambiguus NBRC6742.</title>
        <authorList>
            <person name="Takeda I."/>
            <person name="Yamane N."/>
            <person name="Morita T."/>
            <person name="Tamano K."/>
            <person name="Machida M."/>
            <person name="Baker S."/>
            <person name="Koike H."/>
        </authorList>
    </citation>
    <scope>NUCLEOTIDE SEQUENCE</scope>
    <source>
        <strain evidence="7">NBRC 6742</strain>
    </source>
</reference>
<feature type="region of interest" description="Disordered" evidence="4">
    <location>
        <begin position="408"/>
        <end position="427"/>
    </location>
</feature>
<feature type="compositionally biased region" description="Basic and acidic residues" evidence="4">
    <location>
        <begin position="118"/>
        <end position="129"/>
    </location>
</feature>
<sequence>MVKCTHKGCGKDFDEAENKDNACQYHEGAPVFHEGLKGWSCCKKRVSDFDEFLALPGCTFGRHSTEPVAAPAAVGTSEAAKNPDVPVTSQATHVTEDGVEVYGKKPEAPAAPAAVAVEPKKEEEEKKPEVEEEDDESVPVPEGTTCKRRGCGRVWKDQATSRGSGAEATCHHHPGSPIFHEGSKGWSCCPRKVLDFDEFLKIEGCKEGKHLFVGANSQTEEMIDCRTDWYQTQTNVILSIFAKNKDDTKVDFTEDSINVDIKMKGNKRYKKTFPLFATIDVPTSKFTVLSTKIEINLKKTSGISWASLEPTDQVKSWTTFGVSGGGGTVGGTEISPNWEPELEAFALRPLHIRNSDCIKALLGHVNISLDIATNDSFKDENEGDAVDIKANNNGTANAVEATTVAISGHAEQEATGDVALPPTAKYS</sequence>
<dbReference type="EMBL" id="DF836341">
    <property type="protein sequence ID" value="GAN03977.1"/>
    <property type="molecule type" value="Genomic_DNA"/>
</dbReference>
<organism evidence="7">
    <name type="scientific">Mucor ambiguus</name>
    <dbReference type="NCBI Taxonomy" id="91626"/>
    <lineage>
        <taxon>Eukaryota</taxon>
        <taxon>Fungi</taxon>
        <taxon>Fungi incertae sedis</taxon>
        <taxon>Mucoromycota</taxon>
        <taxon>Mucoromycotina</taxon>
        <taxon>Mucoromycetes</taxon>
        <taxon>Mucorales</taxon>
        <taxon>Mucorineae</taxon>
        <taxon>Mucoraceae</taxon>
        <taxon>Mucor</taxon>
    </lineage>
</organism>
<dbReference type="InterPro" id="IPR007051">
    <property type="entry name" value="CHORD_dom"/>
</dbReference>
<evidence type="ECO:0000313" key="8">
    <source>
        <dbReference type="Proteomes" id="UP000053815"/>
    </source>
</evidence>
<dbReference type="AlphaFoldDB" id="A0A0C9MLG4"/>
<dbReference type="Proteomes" id="UP000053815">
    <property type="component" value="Unassembled WGS sequence"/>
</dbReference>
<dbReference type="GO" id="GO:0046872">
    <property type="term" value="F:metal ion binding"/>
    <property type="evidence" value="ECO:0007669"/>
    <property type="project" value="UniProtKB-KW"/>
</dbReference>
<evidence type="ECO:0000256" key="3">
    <source>
        <dbReference type="ARBA" id="ARBA00022833"/>
    </source>
</evidence>